<accession>A0A1K2HW21</accession>
<evidence type="ECO:0000313" key="2">
    <source>
        <dbReference type="EMBL" id="SFZ82131.1"/>
    </source>
</evidence>
<proteinExistence type="predicted"/>
<name>A0A1K2HW21_9HYPH</name>
<feature type="transmembrane region" description="Helical" evidence="1">
    <location>
        <begin position="47"/>
        <end position="73"/>
    </location>
</feature>
<gene>
    <name evidence="2" type="ORF">SAMN02983003_0897</name>
</gene>
<keyword evidence="3" id="KW-1185">Reference proteome</keyword>
<keyword evidence="1" id="KW-1133">Transmembrane helix</keyword>
<dbReference type="Proteomes" id="UP000183447">
    <property type="component" value="Unassembled WGS sequence"/>
</dbReference>
<dbReference type="AlphaFoldDB" id="A0A1K2HW21"/>
<reference evidence="2 3" key="1">
    <citation type="submission" date="2016-11" db="EMBL/GenBank/DDBJ databases">
        <authorList>
            <person name="Jaros S."/>
            <person name="Januszkiewicz K."/>
            <person name="Wedrychowicz H."/>
        </authorList>
    </citation>
    <scope>NUCLEOTIDE SEQUENCE [LARGE SCALE GENOMIC DNA]</scope>
    <source>
        <strain evidence="2 3">ATCC 23634</strain>
    </source>
</reference>
<dbReference type="EMBL" id="FPKU01000001">
    <property type="protein sequence ID" value="SFZ82131.1"/>
    <property type="molecule type" value="Genomic_DNA"/>
</dbReference>
<dbReference type="STRING" id="665118.SAMN02983003_0897"/>
<protein>
    <submittedName>
        <fullName evidence="2">Uncharacterized protein</fullName>
    </submittedName>
</protein>
<keyword evidence="1" id="KW-0472">Membrane</keyword>
<keyword evidence="1" id="KW-0812">Transmembrane</keyword>
<evidence type="ECO:0000256" key="1">
    <source>
        <dbReference type="SAM" id="Phobius"/>
    </source>
</evidence>
<evidence type="ECO:0000313" key="3">
    <source>
        <dbReference type="Proteomes" id="UP000183447"/>
    </source>
</evidence>
<organism evidence="2 3">
    <name type="scientific">Devosia enhydra</name>
    <dbReference type="NCBI Taxonomy" id="665118"/>
    <lineage>
        <taxon>Bacteria</taxon>
        <taxon>Pseudomonadati</taxon>
        <taxon>Pseudomonadota</taxon>
        <taxon>Alphaproteobacteria</taxon>
        <taxon>Hyphomicrobiales</taxon>
        <taxon>Devosiaceae</taxon>
        <taxon>Devosia</taxon>
    </lineage>
</organism>
<dbReference type="RefSeq" id="WP_072339374.1">
    <property type="nucleotide sequence ID" value="NZ_FPKU01000001.1"/>
</dbReference>
<sequence>MSIRRRIFLVLLIFWTSVGLVAGTVELLYPGASHVKLNMVPVEGLTAFWTAVVAGALPGLIFGALGWGIASLFQVPAKAPARNP</sequence>